<dbReference type="Proteomes" id="UP000240429">
    <property type="component" value="Unassembled WGS sequence"/>
</dbReference>
<gene>
    <name evidence="2" type="ORF">C6Y14_40150</name>
</gene>
<name>A0A2P8PV48_9ACTN</name>
<feature type="domain" description="DUF397" evidence="1">
    <location>
        <begin position="4"/>
        <end position="55"/>
    </location>
</feature>
<proteinExistence type="predicted"/>
<dbReference type="Pfam" id="PF04149">
    <property type="entry name" value="DUF397"/>
    <property type="match status" value="1"/>
</dbReference>
<dbReference type="EMBL" id="PYBJ01000035">
    <property type="protein sequence ID" value="PSM37872.1"/>
    <property type="molecule type" value="Genomic_DNA"/>
</dbReference>
<keyword evidence="3" id="KW-1185">Reference proteome</keyword>
<evidence type="ECO:0000313" key="3">
    <source>
        <dbReference type="Proteomes" id="UP000240429"/>
    </source>
</evidence>
<reference evidence="2 3" key="1">
    <citation type="submission" date="2018-03" db="EMBL/GenBank/DDBJ databases">
        <title>Streptomyces dioscori sp. nov., a novel endophytic actinobacterium isolated from bulbil of Dioscorea bulbifera L.</title>
        <authorList>
            <person name="Zhikuan W."/>
        </authorList>
    </citation>
    <scope>NUCLEOTIDE SEQUENCE [LARGE SCALE GENOMIC DNA]</scope>
    <source>
        <strain evidence="2 3">A217</strain>
    </source>
</reference>
<protein>
    <submittedName>
        <fullName evidence="2">DUF397 domain-containing protein</fullName>
    </submittedName>
</protein>
<evidence type="ECO:0000259" key="1">
    <source>
        <dbReference type="Pfam" id="PF04149"/>
    </source>
</evidence>
<dbReference type="AlphaFoldDB" id="A0A2P8PV48"/>
<dbReference type="OrthoDB" id="4288416at2"/>
<accession>A0A2P8PV48</accession>
<dbReference type="InterPro" id="IPR007278">
    <property type="entry name" value="DUF397"/>
</dbReference>
<evidence type="ECO:0000313" key="2">
    <source>
        <dbReference type="EMBL" id="PSM37872.1"/>
    </source>
</evidence>
<sequence>MPELNWLKSSYSGDGGNNCVEVAATPNGVAVRESDSPADVLILGRGSLRALIRRLQSEPRVDNRR</sequence>
<organism evidence="2 3">
    <name type="scientific">Streptomyces dioscori</name>
    <dbReference type="NCBI Taxonomy" id="2109333"/>
    <lineage>
        <taxon>Bacteria</taxon>
        <taxon>Bacillati</taxon>
        <taxon>Actinomycetota</taxon>
        <taxon>Actinomycetes</taxon>
        <taxon>Kitasatosporales</taxon>
        <taxon>Streptomycetaceae</taxon>
        <taxon>Streptomyces</taxon>
        <taxon>Streptomyces aurantiacus group</taxon>
    </lineage>
</organism>
<dbReference type="RefSeq" id="WP_107021908.1">
    <property type="nucleotide sequence ID" value="NZ_KZ679060.1"/>
</dbReference>
<comment type="caution">
    <text evidence="2">The sequence shown here is derived from an EMBL/GenBank/DDBJ whole genome shotgun (WGS) entry which is preliminary data.</text>
</comment>